<dbReference type="Pfam" id="PF08448">
    <property type="entry name" value="PAS_4"/>
    <property type="match status" value="2"/>
</dbReference>
<dbReference type="InterPro" id="IPR000700">
    <property type="entry name" value="PAS-assoc_C"/>
</dbReference>
<dbReference type="NCBIfam" id="TIGR00229">
    <property type="entry name" value="sensory_box"/>
    <property type="match status" value="5"/>
</dbReference>
<dbReference type="CDD" id="cd01949">
    <property type="entry name" value="GGDEF"/>
    <property type="match status" value="1"/>
</dbReference>
<evidence type="ECO:0000259" key="7">
    <source>
        <dbReference type="PROSITE" id="PS50112"/>
    </source>
</evidence>
<feature type="transmembrane region" description="Helical" evidence="6">
    <location>
        <begin position="193"/>
        <end position="211"/>
    </location>
</feature>
<dbReference type="NCBIfam" id="TIGR00254">
    <property type="entry name" value="GGDEF"/>
    <property type="match status" value="1"/>
</dbReference>
<feature type="domain" description="PAS" evidence="7">
    <location>
        <begin position="300"/>
        <end position="345"/>
    </location>
</feature>
<feature type="transmembrane region" description="Helical" evidence="6">
    <location>
        <begin position="276"/>
        <end position="299"/>
    </location>
</feature>
<feature type="transmembrane region" description="Helical" evidence="6">
    <location>
        <begin position="23"/>
        <end position="47"/>
    </location>
</feature>
<dbReference type="Proteomes" id="UP000295110">
    <property type="component" value="Unassembled WGS sequence"/>
</dbReference>
<dbReference type="InterPro" id="IPR052155">
    <property type="entry name" value="Biofilm_reg_signaling"/>
</dbReference>
<dbReference type="AlphaFoldDB" id="A0A4R3VI83"/>
<evidence type="ECO:0000256" key="5">
    <source>
        <dbReference type="ARBA" id="ARBA00023136"/>
    </source>
</evidence>
<dbReference type="RefSeq" id="WP_165917461.1">
    <property type="nucleotide sequence ID" value="NZ_CBCSGL010000002.1"/>
</dbReference>
<keyword evidence="11" id="KW-1185">Reference proteome</keyword>
<dbReference type="Gene3D" id="3.30.450.20">
    <property type="entry name" value="PAS domain"/>
    <property type="match status" value="5"/>
</dbReference>
<dbReference type="Pfam" id="PF05231">
    <property type="entry name" value="MASE1"/>
    <property type="match status" value="1"/>
</dbReference>
<evidence type="ECO:0000259" key="9">
    <source>
        <dbReference type="PROSITE" id="PS50887"/>
    </source>
</evidence>
<feature type="domain" description="PAC" evidence="8">
    <location>
        <begin position="619"/>
        <end position="671"/>
    </location>
</feature>
<keyword evidence="4 6" id="KW-1133">Transmembrane helix</keyword>
<organism evidence="10 11">
    <name type="scientific">Roseateles saccharophilus</name>
    <name type="common">Pseudomonas saccharophila</name>
    <dbReference type="NCBI Taxonomy" id="304"/>
    <lineage>
        <taxon>Bacteria</taxon>
        <taxon>Pseudomonadati</taxon>
        <taxon>Pseudomonadota</taxon>
        <taxon>Betaproteobacteria</taxon>
        <taxon>Burkholderiales</taxon>
        <taxon>Sphaerotilaceae</taxon>
        <taxon>Roseateles</taxon>
    </lineage>
</organism>
<dbReference type="PANTHER" id="PTHR44757:SF2">
    <property type="entry name" value="BIOFILM ARCHITECTURE MAINTENANCE PROTEIN MBAA"/>
    <property type="match status" value="1"/>
</dbReference>
<dbReference type="GO" id="GO:0005886">
    <property type="term" value="C:plasma membrane"/>
    <property type="evidence" value="ECO:0007669"/>
    <property type="project" value="UniProtKB-SubCell"/>
</dbReference>
<dbReference type="InterPro" id="IPR007895">
    <property type="entry name" value="MASE1"/>
</dbReference>
<keyword evidence="5 6" id="KW-0472">Membrane</keyword>
<evidence type="ECO:0000256" key="6">
    <source>
        <dbReference type="SAM" id="Phobius"/>
    </source>
</evidence>
<dbReference type="InterPro" id="IPR043128">
    <property type="entry name" value="Rev_trsase/Diguanyl_cyclase"/>
</dbReference>
<comment type="caution">
    <text evidence="10">The sequence shown here is derived from an EMBL/GenBank/DDBJ whole genome shotgun (WGS) entry which is preliminary data.</text>
</comment>
<dbReference type="InterPro" id="IPR000014">
    <property type="entry name" value="PAS"/>
</dbReference>
<feature type="domain" description="PAC" evidence="8">
    <location>
        <begin position="746"/>
        <end position="798"/>
    </location>
</feature>
<dbReference type="SUPFAM" id="SSF55073">
    <property type="entry name" value="Nucleotide cyclase"/>
    <property type="match status" value="1"/>
</dbReference>
<dbReference type="SMART" id="SM00086">
    <property type="entry name" value="PAC"/>
    <property type="match status" value="5"/>
</dbReference>
<dbReference type="Pfam" id="PF08447">
    <property type="entry name" value="PAS_3"/>
    <property type="match status" value="1"/>
</dbReference>
<dbReference type="InterPro" id="IPR013656">
    <property type="entry name" value="PAS_4"/>
</dbReference>
<dbReference type="CDD" id="cd00130">
    <property type="entry name" value="PAS"/>
    <property type="match status" value="5"/>
</dbReference>
<evidence type="ECO:0000313" key="11">
    <source>
        <dbReference type="Proteomes" id="UP000295110"/>
    </source>
</evidence>
<dbReference type="InterPro" id="IPR000160">
    <property type="entry name" value="GGDEF_dom"/>
</dbReference>
<dbReference type="EMBL" id="SMBU01000003">
    <property type="protein sequence ID" value="TCV03478.1"/>
    <property type="molecule type" value="Genomic_DNA"/>
</dbReference>
<feature type="transmembrane region" description="Helical" evidence="6">
    <location>
        <begin position="118"/>
        <end position="143"/>
    </location>
</feature>
<evidence type="ECO:0000256" key="4">
    <source>
        <dbReference type="ARBA" id="ARBA00022989"/>
    </source>
</evidence>
<comment type="subcellular location">
    <subcellularLocation>
        <location evidence="1">Cell membrane</location>
        <topology evidence="1">Multi-pass membrane protein</topology>
    </subcellularLocation>
</comment>
<feature type="domain" description="PAC" evidence="8">
    <location>
        <begin position="495"/>
        <end position="545"/>
    </location>
</feature>
<feature type="domain" description="GGDEF" evidence="9">
    <location>
        <begin position="951"/>
        <end position="1082"/>
    </location>
</feature>
<keyword evidence="2" id="KW-1003">Cell membrane</keyword>
<keyword evidence="3 6" id="KW-0812">Transmembrane</keyword>
<name>A0A4R3VI83_ROSSA</name>
<feature type="domain" description="PAS" evidence="7">
    <location>
        <begin position="425"/>
        <end position="495"/>
    </location>
</feature>
<evidence type="ECO:0000256" key="1">
    <source>
        <dbReference type="ARBA" id="ARBA00004651"/>
    </source>
</evidence>
<dbReference type="PROSITE" id="PS50887">
    <property type="entry name" value="GGDEF"/>
    <property type="match status" value="1"/>
</dbReference>
<reference evidence="10 11" key="1">
    <citation type="submission" date="2019-03" db="EMBL/GenBank/DDBJ databases">
        <title>Genomic Encyclopedia of Type Strains, Phase IV (KMG-IV): sequencing the most valuable type-strain genomes for metagenomic binning, comparative biology and taxonomic classification.</title>
        <authorList>
            <person name="Goeker M."/>
        </authorList>
    </citation>
    <scope>NUCLEOTIDE SEQUENCE [LARGE SCALE GENOMIC DNA]</scope>
    <source>
        <strain evidence="10 11">DSM 654</strain>
    </source>
</reference>
<protein>
    <submittedName>
        <fullName evidence="10">PAS domain S-box-containing protein/diguanylate cyclase (GGDEF)-like protein</fullName>
    </submittedName>
</protein>
<feature type="transmembrane region" description="Helical" evidence="6">
    <location>
        <begin position="84"/>
        <end position="106"/>
    </location>
</feature>
<gene>
    <name evidence="10" type="ORF">EV671_1003133</name>
</gene>
<evidence type="ECO:0000256" key="2">
    <source>
        <dbReference type="ARBA" id="ARBA00022475"/>
    </source>
</evidence>
<dbReference type="InterPro" id="IPR029787">
    <property type="entry name" value="Nucleotide_cyclase"/>
</dbReference>
<evidence type="ECO:0000256" key="3">
    <source>
        <dbReference type="ARBA" id="ARBA00022692"/>
    </source>
</evidence>
<evidence type="ECO:0000259" key="8">
    <source>
        <dbReference type="PROSITE" id="PS50113"/>
    </source>
</evidence>
<dbReference type="PROSITE" id="PS50112">
    <property type="entry name" value="PAS"/>
    <property type="match status" value="5"/>
</dbReference>
<dbReference type="InterPro" id="IPR001610">
    <property type="entry name" value="PAC"/>
</dbReference>
<dbReference type="Pfam" id="PF13426">
    <property type="entry name" value="PAS_9"/>
    <property type="match status" value="2"/>
</dbReference>
<dbReference type="SMART" id="SM00267">
    <property type="entry name" value="GGDEF"/>
    <property type="match status" value="1"/>
</dbReference>
<dbReference type="InterPro" id="IPR035965">
    <property type="entry name" value="PAS-like_dom_sf"/>
</dbReference>
<proteinExistence type="predicted"/>
<accession>A0A4R3VI83</accession>
<feature type="domain" description="PAS" evidence="7">
    <location>
        <begin position="826"/>
        <end position="842"/>
    </location>
</feature>
<sequence length="1082" mass="118051">MSMATLASRPARQLLLRALILGAGYYLAGYLGLLIPYVGSHVSLFWLPTGIAMAAYWRWGAAMWPAVMAAAFAVNYQIGGPGWLAFGIAVGNALGPWLGAALLRRWSFDDALTRRRDLGAFLFADMAGMLATATNGTAWLWVAGLLPASNWPAAWMTWWTGDAVGALLCGIPLIALTPLAFRESFAGLRGAFNAGLLATVLVCGLIGFSAWTAPSAALLFPLLSLPLFVIAVLALRAGILAASSAVLILSATAAWGTANGVGPFAGHDTHAGLLALWSYITAQACTSVLICGLAAQLLATRRQQAALFRRASEAILVVGPTGLVGDLNPAAEELLGCSARDFHGRYLANLPFGNGGALARWMSDDVVPGASRLHQYLRLSRPDGSALEVEAQIAHHMDERGLLQAQIMLRDVTERREAEARVAASEKRLRDIADHAPALISEHDRQGHFRFANQAFQDWFHAEPAALIGKSLQEVIGRKAFAEMQQHIQAVLGGETVAFESRARNGRWLLIGLVPQRNAAGAVTGFYSLGSDFSAQARAEEALRQSEERYKAVLEDQADVVCRFDGKGEVVFANEACRRLVGGSAQHFAAATWRSVVVPEDLPQVHAQHKLLSPSNPIVVTEHRVVHAEQGVRWMEFVNHVFYDAHGKVREFQTVGRDVTQRKELKLQLEAINAQVLDLYDNAPCGYHSLNAEGKFVHINAVELSWLGCTRDEVIGRLGTVDFLTDESKLKYQTAFPEFLRTGAIEGVEYDLVSRNGTIRRVSLSATSVRDASGALVMSRSVMFDITEKHRIQAQLQRLSREQEAMLNTGVIGITRTRDRVFIWKNDAFERMLGYSPDELLGAPTRQLYADDESFQQFGREAYPAILAGRTFRTQIQLVRKDGSLIWVDMSGAQLDGGESVWLVQDITPLKQQQAHVERIAFHDPLTDLPNRLLLGDRLRQLIAMSERLQTMLAVCFIDLDGFKAINDAMGHEAGDLLLKEVARRLLLCVRGSDTVARLGGDEFVVVLSPLRAKEGCRPILARMGAELGKPVDLGGKQACVSASIGVAFFPGDGKAADVLTAHADEAMYRAKRSGRNRVCEW</sequence>
<feature type="domain" description="PAS" evidence="7">
    <location>
        <begin position="672"/>
        <end position="743"/>
    </location>
</feature>
<dbReference type="InterPro" id="IPR013655">
    <property type="entry name" value="PAS_fold_3"/>
</dbReference>
<evidence type="ECO:0000313" key="10">
    <source>
        <dbReference type="EMBL" id="TCV03478.1"/>
    </source>
</evidence>
<dbReference type="PROSITE" id="PS50113">
    <property type="entry name" value="PAC"/>
    <property type="match status" value="4"/>
</dbReference>
<dbReference type="Pfam" id="PF00990">
    <property type="entry name" value="GGDEF"/>
    <property type="match status" value="1"/>
</dbReference>
<dbReference type="SUPFAM" id="SSF55785">
    <property type="entry name" value="PYP-like sensor domain (PAS domain)"/>
    <property type="match status" value="5"/>
</dbReference>
<dbReference type="Gene3D" id="3.30.70.270">
    <property type="match status" value="1"/>
</dbReference>
<dbReference type="SMART" id="SM00091">
    <property type="entry name" value="PAS"/>
    <property type="match status" value="5"/>
</dbReference>
<feature type="domain" description="PAC" evidence="8">
    <location>
        <begin position="373"/>
        <end position="424"/>
    </location>
</feature>
<feature type="transmembrane region" description="Helical" evidence="6">
    <location>
        <begin position="163"/>
        <end position="181"/>
    </location>
</feature>
<dbReference type="PANTHER" id="PTHR44757">
    <property type="entry name" value="DIGUANYLATE CYCLASE DGCP"/>
    <property type="match status" value="1"/>
</dbReference>
<feature type="domain" description="PAS" evidence="7">
    <location>
        <begin position="546"/>
        <end position="605"/>
    </location>
</feature>